<proteinExistence type="predicted"/>
<dbReference type="PROSITE" id="PS51186">
    <property type="entry name" value="GNAT"/>
    <property type="match status" value="1"/>
</dbReference>
<evidence type="ECO:0000313" key="2">
    <source>
        <dbReference type="EMBL" id="QNO54302.1"/>
    </source>
</evidence>
<evidence type="ECO:0000259" key="1">
    <source>
        <dbReference type="PROSITE" id="PS51186"/>
    </source>
</evidence>
<dbReference type="AlphaFoldDB" id="A0A7G9Z218"/>
<keyword evidence="2" id="KW-0808">Transferase</keyword>
<dbReference type="InterPro" id="IPR050276">
    <property type="entry name" value="MshD_Acetyltransferase"/>
</dbReference>
<dbReference type="SUPFAM" id="SSF55729">
    <property type="entry name" value="Acyl-CoA N-acyltransferases (Nat)"/>
    <property type="match status" value="1"/>
</dbReference>
<organism evidence="2">
    <name type="scientific">Candidatus Methanophaga sp. ANME-1 ERB7</name>
    <dbReference type="NCBI Taxonomy" id="2759913"/>
    <lineage>
        <taxon>Archaea</taxon>
        <taxon>Methanobacteriati</taxon>
        <taxon>Methanobacteriota</taxon>
        <taxon>Stenosarchaea group</taxon>
        <taxon>Methanomicrobia</taxon>
        <taxon>Candidatus Methanophagales</taxon>
        <taxon>Candidatus Methanophagaceae</taxon>
        <taxon>Candidatus Methanophaga</taxon>
    </lineage>
</organism>
<dbReference type="GO" id="GO:0016747">
    <property type="term" value="F:acyltransferase activity, transferring groups other than amino-acyl groups"/>
    <property type="evidence" value="ECO:0007669"/>
    <property type="project" value="InterPro"/>
</dbReference>
<dbReference type="Pfam" id="PF13527">
    <property type="entry name" value="Acetyltransf_9"/>
    <property type="match status" value="1"/>
</dbReference>
<feature type="domain" description="N-acetyltransferase" evidence="1">
    <location>
        <begin position="3"/>
        <end position="152"/>
    </location>
</feature>
<dbReference type="PANTHER" id="PTHR43617:SF2">
    <property type="entry name" value="UPF0039 PROTEIN SLL0451"/>
    <property type="match status" value="1"/>
</dbReference>
<dbReference type="PANTHER" id="PTHR43617">
    <property type="entry name" value="L-AMINO ACID N-ACETYLTRANSFERASE"/>
    <property type="match status" value="1"/>
</dbReference>
<dbReference type="EMBL" id="MT631574">
    <property type="protein sequence ID" value="QNO54302.1"/>
    <property type="molecule type" value="Genomic_DNA"/>
</dbReference>
<dbReference type="InterPro" id="IPR016181">
    <property type="entry name" value="Acyl_CoA_acyltransferase"/>
</dbReference>
<keyword evidence="2" id="KW-0012">Acyltransferase</keyword>
<dbReference type="InterPro" id="IPR000182">
    <property type="entry name" value="GNAT_dom"/>
</dbReference>
<dbReference type="EC" id="2.3.1.-" evidence="2"/>
<dbReference type="CDD" id="cd04301">
    <property type="entry name" value="NAT_SF"/>
    <property type="match status" value="1"/>
</dbReference>
<protein>
    <submittedName>
        <fullName evidence="2">N-acetyltransferase Eis</fullName>
        <ecNumber evidence="2">2.3.1.-</ecNumber>
    </submittedName>
</protein>
<reference evidence="2" key="1">
    <citation type="submission" date="2020-06" db="EMBL/GenBank/DDBJ databases">
        <title>Unique genomic features of the anaerobic methanotrophic archaea.</title>
        <authorList>
            <person name="Chadwick G.L."/>
            <person name="Skennerton C.T."/>
            <person name="Laso-Perez R."/>
            <person name="Leu A.O."/>
            <person name="Speth D.R."/>
            <person name="Yu H."/>
            <person name="Morgan-Lang C."/>
            <person name="Hatzenpichler R."/>
            <person name="Goudeau D."/>
            <person name="Malmstrom R."/>
            <person name="Brazelton W.J."/>
            <person name="Woyke T."/>
            <person name="Hallam S.J."/>
            <person name="Tyson G.W."/>
            <person name="Wegener G."/>
            <person name="Boetius A."/>
            <person name="Orphan V."/>
        </authorList>
    </citation>
    <scope>NUCLEOTIDE SEQUENCE</scope>
</reference>
<sequence length="173" mass="19466">MVINIRKETEKDYEDIKSVNDKAFGQENEGKIVENLRKNEKYISDLSLVAEIDNKIVGHILFFPIKIILQENEYETLSLAPMSVLPNYQKMGIGSKLIEYGIKAAKKAGYGSIIVVGHPDYYPRFGFAPASTFGIKLPFEVPDNAFMALELLPNGLKGKQGTVKYPKEYNDDD</sequence>
<dbReference type="Gene3D" id="3.40.630.30">
    <property type="match status" value="1"/>
</dbReference>
<gene>
    <name evidence="2" type="primary">eis</name>
    <name evidence="2" type="ORF">FGBIHFOD_00042</name>
</gene>
<name>A0A7G9Z218_9EURY</name>
<accession>A0A7G9Z218</accession>